<dbReference type="EMBL" id="JAAAHS010000184">
    <property type="protein sequence ID" value="NBE54040.1"/>
    <property type="molecule type" value="Genomic_DNA"/>
</dbReference>
<dbReference type="Pfam" id="PF08028">
    <property type="entry name" value="Acyl-CoA_dh_2"/>
    <property type="match status" value="1"/>
</dbReference>
<dbReference type="Gene3D" id="1.20.140.10">
    <property type="entry name" value="Butyryl-CoA Dehydrogenase, subunit A, domain 3"/>
    <property type="match status" value="1"/>
</dbReference>
<dbReference type="InterPro" id="IPR009100">
    <property type="entry name" value="AcylCoA_DH/oxidase_NM_dom_sf"/>
</dbReference>
<dbReference type="Gene3D" id="2.40.110.10">
    <property type="entry name" value="Butyryl-CoA Dehydrogenase, subunit A, domain 2"/>
    <property type="match status" value="1"/>
</dbReference>
<dbReference type="InterPro" id="IPR013107">
    <property type="entry name" value="Acyl-CoA_DH_C"/>
</dbReference>
<keyword evidence="4" id="KW-1185">Reference proteome</keyword>
<dbReference type="PANTHER" id="PTHR48083:SF19">
    <property type="entry name" value="FLAVIN-DEPENDENT MONOOXYGENASE, OXYGENASE SUBUNIT HSAA"/>
    <property type="match status" value="1"/>
</dbReference>
<dbReference type="AlphaFoldDB" id="A0A964XM54"/>
<dbReference type="InterPro" id="IPR050741">
    <property type="entry name" value="Acyl-CoA_dehydrogenase"/>
</dbReference>
<evidence type="ECO:0000313" key="4">
    <source>
        <dbReference type="Proteomes" id="UP000598297"/>
    </source>
</evidence>
<dbReference type="GO" id="GO:0005737">
    <property type="term" value="C:cytoplasm"/>
    <property type="evidence" value="ECO:0007669"/>
    <property type="project" value="TreeGrafter"/>
</dbReference>
<dbReference type="SUPFAM" id="SSF47203">
    <property type="entry name" value="Acyl-CoA dehydrogenase C-terminal domain-like"/>
    <property type="match status" value="1"/>
</dbReference>
<reference evidence="3" key="1">
    <citation type="submission" date="2020-01" db="EMBL/GenBank/DDBJ databases">
        <title>Whole-genome analyses of novel actinobacteria.</title>
        <authorList>
            <person name="Sahin N."/>
        </authorList>
    </citation>
    <scope>NUCLEOTIDE SEQUENCE</scope>
    <source>
        <strain evidence="3">YC537</strain>
    </source>
</reference>
<keyword evidence="1" id="KW-0560">Oxidoreductase</keyword>
<dbReference type="GO" id="GO:0033539">
    <property type="term" value="P:fatty acid beta-oxidation using acyl-CoA dehydrogenase"/>
    <property type="evidence" value="ECO:0007669"/>
    <property type="project" value="TreeGrafter"/>
</dbReference>
<dbReference type="Proteomes" id="UP000598297">
    <property type="component" value="Unassembled WGS sequence"/>
</dbReference>
<comment type="caution">
    <text evidence="3">The sequence shown here is derived from an EMBL/GenBank/DDBJ whole genome shotgun (WGS) entry which is preliminary data.</text>
</comment>
<dbReference type="RefSeq" id="WP_161700479.1">
    <property type="nucleotide sequence ID" value="NZ_JAAAHS010000184.1"/>
</dbReference>
<proteinExistence type="predicted"/>
<organism evidence="3 4">
    <name type="scientific">Streptomyces boluensis</name>
    <dbReference type="NCBI Taxonomy" id="1775135"/>
    <lineage>
        <taxon>Bacteria</taxon>
        <taxon>Bacillati</taxon>
        <taxon>Actinomycetota</taxon>
        <taxon>Actinomycetes</taxon>
        <taxon>Kitasatosporales</taxon>
        <taxon>Streptomycetaceae</taxon>
        <taxon>Streptomyces</taxon>
    </lineage>
</organism>
<dbReference type="OrthoDB" id="3404950at2"/>
<dbReference type="PANTHER" id="PTHR48083">
    <property type="entry name" value="MEDIUM-CHAIN SPECIFIC ACYL-COA DEHYDROGENASE, MITOCHONDRIAL-RELATED"/>
    <property type="match status" value="1"/>
</dbReference>
<accession>A0A964XM54</accession>
<name>A0A964XM54_9ACTN</name>
<evidence type="ECO:0000256" key="1">
    <source>
        <dbReference type="ARBA" id="ARBA00023002"/>
    </source>
</evidence>
<feature type="domain" description="Acyl-CoA dehydrogenase C-terminal" evidence="2">
    <location>
        <begin position="244"/>
        <end position="370"/>
    </location>
</feature>
<gene>
    <name evidence="3" type="ORF">GUY60_21990</name>
</gene>
<protein>
    <submittedName>
        <fullName evidence="3">Oxidoreductase</fullName>
    </submittedName>
</protein>
<evidence type="ECO:0000313" key="3">
    <source>
        <dbReference type="EMBL" id="NBE54040.1"/>
    </source>
</evidence>
<dbReference type="SUPFAM" id="SSF56645">
    <property type="entry name" value="Acyl-CoA dehydrogenase NM domain-like"/>
    <property type="match status" value="1"/>
</dbReference>
<dbReference type="InterPro" id="IPR046373">
    <property type="entry name" value="Acyl-CoA_Oxase/DH_mid-dom_sf"/>
</dbReference>
<dbReference type="PIRSF" id="PIRSF016578">
    <property type="entry name" value="HsaA"/>
    <property type="match status" value="1"/>
</dbReference>
<dbReference type="GO" id="GO:0003995">
    <property type="term" value="F:acyl-CoA dehydrogenase activity"/>
    <property type="evidence" value="ECO:0007669"/>
    <property type="project" value="TreeGrafter"/>
</dbReference>
<dbReference type="InterPro" id="IPR037069">
    <property type="entry name" value="AcylCoA_DH/ox_N_sf"/>
</dbReference>
<evidence type="ECO:0000259" key="2">
    <source>
        <dbReference type="Pfam" id="PF08028"/>
    </source>
</evidence>
<dbReference type="GO" id="GO:0016712">
    <property type="term" value="F:oxidoreductase activity, acting on paired donors, with incorporation or reduction of molecular oxygen, reduced flavin or flavoprotein as one donor, and incorporation of one atom of oxygen"/>
    <property type="evidence" value="ECO:0007669"/>
    <property type="project" value="TreeGrafter"/>
</dbReference>
<dbReference type="Gene3D" id="1.10.540.10">
    <property type="entry name" value="Acyl-CoA dehydrogenase/oxidase, N-terminal domain"/>
    <property type="match status" value="1"/>
</dbReference>
<dbReference type="InterPro" id="IPR036250">
    <property type="entry name" value="AcylCo_DH-like_C"/>
</dbReference>
<dbReference type="GO" id="GO:0050660">
    <property type="term" value="F:flavin adenine dinucleotide binding"/>
    <property type="evidence" value="ECO:0007669"/>
    <property type="project" value="InterPro"/>
</dbReference>
<sequence length="394" mass="41476">MLSDLDRTLDIARADSALLDESCRLTDRLADSLVVDGFPRHFVPERWGGCAGTFTALLDAVSVLAETCASTAWCAALYAAHGRLASYLPEAGQRELWGSNPDACVAASVVPPQGNAERTGEGWKLTGKWTMASGVDQADWVLLAAWAPTADDAVAGGAPASGGPAPASGGPVPAREHRIFAVRRSDVKVVDTWHPVGLRGTGSNTVGADVFVPDHLTFTLRDLSQVKPHAARCHTVPFPLVASLIFAAPVLGAAEGALRTWWIQQTERIRPDGSTAAEQPAQQQVLARTAAHIQAARLLMERAAQRADHAPVTPVLVAENQRDVAVAVELCGSAADELFQAAGQRALDESDPLQRAWRDITVARTHGTLNFAAAAASYAGASLNARALATDGAR</sequence>